<dbReference type="PROSITE" id="PS51084">
    <property type="entry name" value="HIT_2"/>
    <property type="match status" value="1"/>
</dbReference>
<dbReference type="InterPro" id="IPR019808">
    <property type="entry name" value="Histidine_triad_CS"/>
</dbReference>
<name>A0A7S2TKL1_9EUKA</name>
<feature type="active site" description="Tele-AMP-histidine intermediate" evidence="1">
    <location>
        <position position="101"/>
    </location>
</feature>
<dbReference type="PANTHER" id="PTHR46648:SF1">
    <property type="entry name" value="ADENOSINE 5'-MONOPHOSPHORAMIDASE HNT1"/>
    <property type="match status" value="1"/>
</dbReference>
<dbReference type="PROSITE" id="PS00892">
    <property type="entry name" value="HIT_1"/>
    <property type="match status" value="1"/>
</dbReference>
<dbReference type="SUPFAM" id="SSF54197">
    <property type="entry name" value="HIT-like"/>
    <property type="match status" value="1"/>
</dbReference>
<dbReference type="PRINTS" id="PR00332">
    <property type="entry name" value="HISTRIAD"/>
</dbReference>
<dbReference type="Pfam" id="PF01230">
    <property type="entry name" value="HIT"/>
    <property type="match status" value="1"/>
</dbReference>
<dbReference type="GO" id="GO:0003824">
    <property type="term" value="F:catalytic activity"/>
    <property type="evidence" value="ECO:0007669"/>
    <property type="project" value="InterPro"/>
</dbReference>
<evidence type="ECO:0000256" key="1">
    <source>
        <dbReference type="PIRSR" id="PIRSR601310-1"/>
    </source>
</evidence>
<dbReference type="InterPro" id="IPR036265">
    <property type="entry name" value="HIT-like_sf"/>
</dbReference>
<dbReference type="InterPro" id="IPR039384">
    <property type="entry name" value="HINT"/>
</dbReference>
<dbReference type="AlphaFoldDB" id="A0A7S2TKL1"/>
<evidence type="ECO:0000313" key="5">
    <source>
        <dbReference type="EMBL" id="CAD9755766.1"/>
    </source>
</evidence>
<dbReference type="EMBL" id="HBHP01009503">
    <property type="protein sequence ID" value="CAD9755766.1"/>
    <property type="molecule type" value="Transcribed_RNA"/>
</dbReference>
<proteinExistence type="predicted"/>
<reference evidence="5" key="1">
    <citation type="submission" date="2021-01" db="EMBL/GenBank/DDBJ databases">
        <authorList>
            <person name="Corre E."/>
            <person name="Pelletier E."/>
            <person name="Niang G."/>
            <person name="Scheremetjew M."/>
            <person name="Finn R."/>
            <person name="Kale V."/>
            <person name="Holt S."/>
            <person name="Cochrane G."/>
            <person name="Meng A."/>
            <person name="Brown T."/>
            <person name="Cohen L."/>
        </authorList>
    </citation>
    <scope>NUCLEOTIDE SEQUENCE</scope>
    <source>
        <strain evidence="5">CCMP622</strain>
    </source>
</reference>
<accession>A0A7S2TKL1</accession>
<feature type="short sequence motif" description="Histidine triad motif" evidence="2 3">
    <location>
        <begin position="99"/>
        <end position="103"/>
    </location>
</feature>
<dbReference type="Gene3D" id="3.30.428.10">
    <property type="entry name" value="HIT-like"/>
    <property type="match status" value="1"/>
</dbReference>
<dbReference type="InterPro" id="IPR001310">
    <property type="entry name" value="Histidine_triad_HIT"/>
</dbReference>
<evidence type="ECO:0000259" key="4">
    <source>
        <dbReference type="PROSITE" id="PS51084"/>
    </source>
</evidence>
<protein>
    <recommendedName>
        <fullName evidence="4">HIT domain-containing protein</fullName>
    </recommendedName>
</protein>
<organism evidence="5">
    <name type="scientific">Lotharella oceanica</name>
    <dbReference type="NCBI Taxonomy" id="641309"/>
    <lineage>
        <taxon>Eukaryota</taxon>
        <taxon>Sar</taxon>
        <taxon>Rhizaria</taxon>
        <taxon>Cercozoa</taxon>
        <taxon>Chlorarachniophyceae</taxon>
        <taxon>Lotharella</taxon>
    </lineage>
</organism>
<dbReference type="PANTHER" id="PTHR46648">
    <property type="entry name" value="HIT FAMILY PROTEIN 1"/>
    <property type="match status" value="1"/>
</dbReference>
<dbReference type="CDD" id="cd01277">
    <property type="entry name" value="HINT_subgroup"/>
    <property type="match status" value="1"/>
</dbReference>
<evidence type="ECO:0000256" key="3">
    <source>
        <dbReference type="PROSITE-ProRule" id="PRU00464"/>
    </source>
</evidence>
<sequence length="139" mass="15227">MSGLDHLFENIVAGKIPSYKVYEDDLVYAFLDVNPLAPGHTLVIPKKKYETLDKVPDETAAAIGKVLPKIARAIMKATECKDYNILQNNGSIAHQVVPHVHFHIIPKPSKEQGLGVGWPSGKMDKEATEALLKKITSGL</sequence>
<gene>
    <name evidence="5" type="ORF">LSP00402_LOCUS5872</name>
</gene>
<evidence type="ECO:0000256" key="2">
    <source>
        <dbReference type="PIRSR" id="PIRSR601310-3"/>
    </source>
</evidence>
<feature type="domain" description="HIT" evidence="4">
    <location>
        <begin position="7"/>
        <end position="114"/>
    </location>
</feature>
<dbReference type="InterPro" id="IPR011146">
    <property type="entry name" value="HIT-like"/>
</dbReference>
<dbReference type="GO" id="GO:0009117">
    <property type="term" value="P:nucleotide metabolic process"/>
    <property type="evidence" value="ECO:0007669"/>
    <property type="project" value="TreeGrafter"/>
</dbReference>